<feature type="transmembrane region" description="Helical" evidence="1">
    <location>
        <begin position="65"/>
        <end position="85"/>
    </location>
</feature>
<dbReference type="EMBL" id="LT629690">
    <property type="protein sequence ID" value="SDF82925.1"/>
    <property type="molecule type" value="Genomic_DNA"/>
</dbReference>
<accession>A0A1G7P9D5</accession>
<proteinExistence type="predicted"/>
<keyword evidence="1" id="KW-0812">Transmembrane</keyword>
<dbReference type="OrthoDB" id="120656at2"/>
<evidence type="ECO:0000313" key="3">
    <source>
        <dbReference type="Proteomes" id="UP000182427"/>
    </source>
</evidence>
<reference evidence="2 3" key="1">
    <citation type="submission" date="2016-10" db="EMBL/GenBank/DDBJ databases">
        <authorList>
            <person name="de Groot N.N."/>
        </authorList>
    </citation>
    <scope>NUCLEOTIDE SEQUENCE [LARGE SCALE GENOMIC DNA]</scope>
    <source>
        <strain evidence="2 3">GAS232</strain>
    </source>
</reference>
<evidence type="ECO:0008006" key="4">
    <source>
        <dbReference type="Google" id="ProtNLM"/>
    </source>
</evidence>
<dbReference type="Proteomes" id="UP000182427">
    <property type="component" value="Chromosome I"/>
</dbReference>
<organism evidence="2 3">
    <name type="scientific">Terriglobus roseus</name>
    <dbReference type="NCBI Taxonomy" id="392734"/>
    <lineage>
        <taxon>Bacteria</taxon>
        <taxon>Pseudomonadati</taxon>
        <taxon>Acidobacteriota</taxon>
        <taxon>Terriglobia</taxon>
        <taxon>Terriglobales</taxon>
        <taxon>Acidobacteriaceae</taxon>
        <taxon>Terriglobus</taxon>
    </lineage>
</organism>
<keyword evidence="1" id="KW-0472">Membrane</keyword>
<keyword evidence="3" id="KW-1185">Reference proteome</keyword>
<gene>
    <name evidence="2" type="ORF">SAMN05444167_3432</name>
</gene>
<name>A0A1G7P9D5_9BACT</name>
<dbReference type="AlphaFoldDB" id="A0A1G7P9D5"/>
<keyword evidence="1" id="KW-1133">Transmembrane helix</keyword>
<protein>
    <recommendedName>
        <fullName evidence="4">YcxB-like protein domain-containing protein</fullName>
    </recommendedName>
</protein>
<feature type="transmembrane region" description="Helical" evidence="1">
    <location>
        <begin position="32"/>
        <end position="53"/>
    </location>
</feature>
<dbReference type="RefSeq" id="WP_083346225.1">
    <property type="nucleotide sequence ID" value="NZ_LT629690.1"/>
</dbReference>
<evidence type="ECO:0000256" key="1">
    <source>
        <dbReference type="SAM" id="Phobius"/>
    </source>
</evidence>
<evidence type="ECO:0000313" key="2">
    <source>
        <dbReference type="EMBL" id="SDF82925.1"/>
    </source>
</evidence>
<sequence>MRVVYQWTQAEWDEALRLATERQRRPGGIPGMTYAVILVPLVGASLSGLLSLRREGKLTDAGLEVPLLLGLAALCVVVWIAGMIWKRQRRKAAAAPVPTCDCEAILQESGWCFRIPNREDARGTIRAMSSRIDIAAQAESLLSPWTSLTGMRRGNRVVVFLHEGGFSALPIRCLTEDQAGHMQRLITRKLRPQTARVSSAK</sequence>